<dbReference type="EMBL" id="CP154792">
    <property type="protein sequence ID" value="XAN19354.1"/>
    <property type="molecule type" value="Genomic_DNA"/>
</dbReference>
<feature type="transmembrane region" description="Helical" evidence="8">
    <location>
        <begin position="247"/>
        <end position="267"/>
    </location>
</feature>
<evidence type="ECO:0000313" key="11">
    <source>
        <dbReference type="EMBL" id="XAN19354.1"/>
    </source>
</evidence>
<protein>
    <submittedName>
        <fullName evidence="10">ABC transporter permease</fullName>
    </submittedName>
</protein>
<feature type="domain" description="ABC transmembrane type-1" evidence="9">
    <location>
        <begin position="60"/>
        <end position="266"/>
    </location>
</feature>
<reference evidence="10 12" key="1">
    <citation type="submission" date="2020-05" db="EMBL/GenBank/DDBJ databases">
        <title>FDA dAtabase for Regulatory Grade micrObial Sequences (FDA-ARGOS): Supporting development and validation of Infectious Disease Dx tests.</title>
        <authorList>
            <person name="Sproer C."/>
            <person name="Gronow S."/>
            <person name="Severitt S."/>
            <person name="Schroder I."/>
            <person name="Tallon L."/>
            <person name="Sadzewicz L."/>
            <person name="Zhao X."/>
            <person name="Vavikolanu K."/>
            <person name="Mehta A."/>
            <person name="Aluvathingal J."/>
            <person name="Nadendla S."/>
            <person name="Myers T."/>
            <person name="Yan Y."/>
            <person name="Sichtig H."/>
        </authorList>
    </citation>
    <scope>NUCLEOTIDE SEQUENCE [LARGE SCALE GENOMIC DNA]</scope>
    <source>
        <strain evidence="10 12">FDAARGOS_787</strain>
    </source>
</reference>
<evidence type="ECO:0000256" key="7">
    <source>
        <dbReference type="ARBA" id="ARBA00023136"/>
    </source>
</evidence>
<dbReference type="PANTHER" id="PTHR42929:SF5">
    <property type="entry name" value="ABC TRANSPORTER PERMEASE PROTEIN"/>
    <property type="match status" value="1"/>
</dbReference>
<dbReference type="GO" id="GO:0005886">
    <property type="term" value="C:plasma membrane"/>
    <property type="evidence" value="ECO:0007669"/>
    <property type="project" value="UniProtKB-SubCell"/>
</dbReference>
<organism evidence="10 12">
    <name type="scientific">Achromobacter denitrificans</name>
    <name type="common">Alcaligenes denitrificans</name>
    <dbReference type="NCBI Taxonomy" id="32002"/>
    <lineage>
        <taxon>Bacteria</taxon>
        <taxon>Pseudomonadati</taxon>
        <taxon>Pseudomonadota</taxon>
        <taxon>Betaproteobacteria</taxon>
        <taxon>Burkholderiales</taxon>
        <taxon>Alcaligenaceae</taxon>
        <taxon>Achromobacter</taxon>
    </lineage>
</organism>
<dbReference type="CDD" id="cd06261">
    <property type="entry name" value="TM_PBP2"/>
    <property type="match status" value="1"/>
</dbReference>
<dbReference type="SUPFAM" id="SSF161098">
    <property type="entry name" value="MetI-like"/>
    <property type="match status" value="1"/>
</dbReference>
<keyword evidence="5 8" id="KW-0812">Transmembrane</keyword>
<evidence type="ECO:0000313" key="12">
    <source>
        <dbReference type="Proteomes" id="UP000509782"/>
    </source>
</evidence>
<dbReference type="OrthoDB" id="9790211at2"/>
<reference evidence="11 13" key="2">
    <citation type="submission" date="2024-05" db="EMBL/GenBank/DDBJ databases">
        <title>Achromobacter denitrificans. BP1, complete genome.</title>
        <authorList>
            <person name="Zhang B."/>
        </authorList>
    </citation>
    <scope>NUCLEOTIDE SEQUENCE [LARGE SCALE GENOMIC DNA]</scope>
    <source>
        <strain evidence="11 13">BP1</strain>
    </source>
</reference>
<dbReference type="Proteomes" id="UP000509782">
    <property type="component" value="Chromosome"/>
</dbReference>
<dbReference type="Proteomes" id="UP001446337">
    <property type="component" value="Chromosome"/>
</dbReference>
<comment type="similarity">
    <text evidence="2">Belongs to the binding-protein-dependent transport system permease family. CysTW subfamily.</text>
</comment>
<dbReference type="AlphaFoldDB" id="A0A427WWC6"/>
<dbReference type="InterPro" id="IPR035906">
    <property type="entry name" value="MetI-like_sf"/>
</dbReference>
<feature type="transmembrane region" description="Helical" evidence="8">
    <location>
        <begin position="94"/>
        <end position="119"/>
    </location>
</feature>
<evidence type="ECO:0000256" key="2">
    <source>
        <dbReference type="ARBA" id="ARBA00007069"/>
    </source>
</evidence>
<keyword evidence="3 8" id="KW-0813">Transport</keyword>
<evidence type="ECO:0000313" key="13">
    <source>
        <dbReference type="Proteomes" id="UP001446337"/>
    </source>
</evidence>
<gene>
    <name evidence="11" type="ORF">AAIK43_15250</name>
    <name evidence="10" type="ORF">FOC81_06940</name>
</gene>
<keyword evidence="6 8" id="KW-1133">Transmembrane helix</keyword>
<dbReference type="GeneID" id="92845394"/>
<keyword evidence="4" id="KW-1003">Cell membrane</keyword>
<feature type="transmembrane region" description="Helical" evidence="8">
    <location>
        <begin position="155"/>
        <end position="176"/>
    </location>
</feature>
<feature type="transmembrane region" description="Helical" evidence="8">
    <location>
        <begin position="57"/>
        <end position="82"/>
    </location>
</feature>
<dbReference type="STRING" id="32002.BVK87_18700"/>
<accession>A0A427WWC6</accession>
<dbReference type="GO" id="GO:0055085">
    <property type="term" value="P:transmembrane transport"/>
    <property type="evidence" value="ECO:0007669"/>
    <property type="project" value="InterPro"/>
</dbReference>
<evidence type="ECO:0000256" key="5">
    <source>
        <dbReference type="ARBA" id="ARBA00022692"/>
    </source>
</evidence>
<evidence type="ECO:0000313" key="10">
    <source>
        <dbReference type="EMBL" id="QKQ46435.1"/>
    </source>
</evidence>
<dbReference type="InterPro" id="IPR000515">
    <property type="entry name" value="MetI-like"/>
</dbReference>
<dbReference type="Gene3D" id="1.10.3720.10">
    <property type="entry name" value="MetI-like"/>
    <property type="match status" value="1"/>
</dbReference>
<evidence type="ECO:0000256" key="8">
    <source>
        <dbReference type="RuleBase" id="RU363032"/>
    </source>
</evidence>
<dbReference type="PROSITE" id="PS50928">
    <property type="entry name" value="ABC_TM1"/>
    <property type="match status" value="1"/>
</dbReference>
<evidence type="ECO:0000256" key="6">
    <source>
        <dbReference type="ARBA" id="ARBA00022989"/>
    </source>
</evidence>
<dbReference type="PANTHER" id="PTHR42929">
    <property type="entry name" value="INNER MEMBRANE ABC TRANSPORTER PERMEASE PROTEIN YDCU-RELATED-RELATED"/>
    <property type="match status" value="1"/>
</dbReference>
<evidence type="ECO:0000256" key="3">
    <source>
        <dbReference type="ARBA" id="ARBA00022448"/>
    </source>
</evidence>
<sequence>MVSMLGKRHAALLLAPASLLLCVFFLYPLCVVAWKSVYSGGYTLASYASLFEGPLFAKVLANTLKVSFIATLLSTLGGYCLAVHIARQNGARRLIYLTLVMVPLWTSVLVKSFSLTVLLGDQGLLNRAIVGLFGEQARIQMLFNGTGVIIGMINYLLPFTVFPILASLLAVDPLLARAARLMGAGPIRIFLRITLPLSMPGVMAATLMAMTLSLGMFVTPALLGGRQDMMMANLVDLYTRQILDWEGASAIAMILLALSGAFILLLLKIQGGAPGQKEPAA</sequence>
<proteinExistence type="inferred from homology"/>
<keyword evidence="7 8" id="KW-0472">Membrane</keyword>
<evidence type="ECO:0000259" key="9">
    <source>
        <dbReference type="PROSITE" id="PS50928"/>
    </source>
</evidence>
<comment type="subcellular location">
    <subcellularLocation>
        <location evidence="1 8">Cell membrane</location>
        <topology evidence="1 8">Multi-pass membrane protein</topology>
    </subcellularLocation>
</comment>
<dbReference type="Pfam" id="PF00528">
    <property type="entry name" value="BPD_transp_1"/>
    <property type="match status" value="1"/>
</dbReference>
<feature type="transmembrane region" description="Helical" evidence="8">
    <location>
        <begin position="197"/>
        <end position="223"/>
    </location>
</feature>
<dbReference type="RefSeq" id="WP_062683547.1">
    <property type="nucleotide sequence ID" value="NZ_BLWG01000756.1"/>
</dbReference>
<keyword evidence="13" id="KW-1185">Reference proteome</keyword>
<evidence type="ECO:0000256" key="4">
    <source>
        <dbReference type="ARBA" id="ARBA00022475"/>
    </source>
</evidence>
<evidence type="ECO:0000256" key="1">
    <source>
        <dbReference type="ARBA" id="ARBA00004651"/>
    </source>
</evidence>
<dbReference type="EMBL" id="CP054569">
    <property type="protein sequence ID" value="QKQ46435.1"/>
    <property type="molecule type" value="Genomic_DNA"/>
</dbReference>
<name>A0A427WWC6_ACHDE</name>